<dbReference type="Pfam" id="PF06996">
    <property type="entry name" value="T6SS_TssG"/>
    <property type="match status" value="1"/>
</dbReference>
<comment type="caution">
    <text evidence="1">The sequence shown here is derived from an EMBL/GenBank/DDBJ whole genome shotgun (WGS) entry which is preliminary data.</text>
</comment>
<sequence>METEVRTTAGAVAATRGRRGYAPGGAVPVRDPAALLAEASAAPHGYQLFALLRLFECAHPDLPRLGRAKRPCDEALRLGQDPSLKFAAAAITRIEPATGPRPPRLVQRVLGLFGSNGALPTSLSEYAFERLHHAQDRAFVRFADIFHHRMLSLFYRAWAASQPAISLDRPDEDLFGRWIAALCGLGIPALRGRDSVSDFVKLGHAGIFGHQVKSAEGLQIVLANYLGVPVRIEQWRGHWLGIPRSERSRIGCVNAFACLGEDLVIGERLWDCQAKFRIVLGPLGFDDYQRFLPDGRSHQKLADLVRLYTGDGLAWELQLVLKQPQVPQFWLGNPVLLGYTMWLGVRLDGRDADDLVLGGGMGVEAGGNFASGDGDYGGEQKFAYGYD</sequence>
<protein>
    <submittedName>
        <fullName evidence="1">Type VI secretion system baseplate subunit TssG</fullName>
    </submittedName>
</protein>
<dbReference type="InterPro" id="IPR010732">
    <property type="entry name" value="T6SS_TssG-like"/>
</dbReference>
<evidence type="ECO:0000313" key="2">
    <source>
        <dbReference type="Proteomes" id="UP000297258"/>
    </source>
</evidence>
<dbReference type="NCBIfam" id="TIGR03347">
    <property type="entry name" value="VI_chp_1"/>
    <property type="match status" value="1"/>
</dbReference>
<dbReference type="AlphaFoldDB" id="A0A4Y9T840"/>
<gene>
    <name evidence="1" type="primary">tssG</name>
    <name evidence="1" type="ORF">E4O92_05315</name>
</gene>
<dbReference type="OrthoDB" id="1523296at2"/>
<dbReference type="EMBL" id="SPUM01000033">
    <property type="protein sequence ID" value="TFW33902.1"/>
    <property type="molecule type" value="Genomic_DNA"/>
</dbReference>
<proteinExistence type="predicted"/>
<reference evidence="1 2" key="1">
    <citation type="submission" date="2019-03" db="EMBL/GenBank/DDBJ databases">
        <title>Draft genome of Massilia hortus sp. nov., a novel bacterial species of the Oxalobacteraceae family.</title>
        <authorList>
            <person name="Peta V."/>
            <person name="Raths R."/>
            <person name="Bucking H."/>
        </authorList>
    </citation>
    <scope>NUCLEOTIDE SEQUENCE [LARGE SCALE GENOMIC DNA]</scope>
    <source>
        <strain evidence="1 2">ONC3</strain>
    </source>
</reference>
<dbReference type="RefSeq" id="WP_135188716.1">
    <property type="nucleotide sequence ID" value="NZ_SPUM01000033.1"/>
</dbReference>
<accession>A0A4Y9T840</accession>
<dbReference type="Proteomes" id="UP000297258">
    <property type="component" value="Unassembled WGS sequence"/>
</dbReference>
<evidence type="ECO:0000313" key="1">
    <source>
        <dbReference type="EMBL" id="TFW33902.1"/>
    </source>
</evidence>
<name>A0A4Y9T840_9BURK</name>
<dbReference type="PANTHER" id="PTHR35564:SF4">
    <property type="entry name" value="CYTOPLASMIC PROTEIN"/>
    <property type="match status" value="1"/>
</dbReference>
<organism evidence="1 2">
    <name type="scientific">Massilia horti</name>
    <dbReference type="NCBI Taxonomy" id="2562153"/>
    <lineage>
        <taxon>Bacteria</taxon>
        <taxon>Pseudomonadati</taxon>
        <taxon>Pseudomonadota</taxon>
        <taxon>Betaproteobacteria</taxon>
        <taxon>Burkholderiales</taxon>
        <taxon>Oxalobacteraceae</taxon>
        <taxon>Telluria group</taxon>
        <taxon>Massilia</taxon>
    </lineage>
</organism>
<dbReference type="PANTHER" id="PTHR35564">
    <property type="match status" value="1"/>
</dbReference>
<keyword evidence="2" id="KW-1185">Reference proteome</keyword>